<comment type="subcellular location">
    <subcellularLocation>
        <location evidence="4">Secreted</location>
        <location evidence="4">Extracellular space</location>
        <location evidence="4">Apoplast</location>
    </subcellularLocation>
</comment>
<evidence type="ECO:0000256" key="2">
    <source>
        <dbReference type="ARBA" id="ARBA00011738"/>
    </source>
</evidence>
<feature type="chain" id="PRO_5041780007" description="Dirigent protein" evidence="4">
    <location>
        <begin position="29"/>
        <end position="211"/>
    </location>
</feature>
<accession>A0AAD7QGW3</accession>
<feature type="signal peptide" evidence="4">
    <location>
        <begin position="1"/>
        <end position="28"/>
    </location>
</feature>
<comment type="function">
    <text evidence="4">Dirigent proteins impart stereoselectivity on the phenoxy radical-coupling reaction, yielding optically active lignans from two molecules of coniferyl alcohol in the biosynthesis of lignans, flavonolignans, and alkaloids and thus plays a central role in plant secondary metabolism.</text>
</comment>
<dbReference type="Pfam" id="PF03018">
    <property type="entry name" value="Dirigent"/>
    <property type="match status" value="2"/>
</dbReference>
<dbReference type="PANTHER" id="PTHR21495">
    <property type="entry name" value="NUCLEOPORIN-RELATED"/>
    <property type="match status" value="1"/>
</dbReference>
<reference evidence="5 6" key="1">
    <citation type="journal article" date="2023" name="Science">
        <title>Elucidation of the pathway for biosynthesis of saponin adjuvants from the soapbark tree.</title>
        <authorList>
            <person name="Reed J."/>
            <person name="Orme A."/>
            <person name="El-Demerdash A."/>
            <person name="Owen C."/>
            <person name="Martin L.B.B."/>
            <person name="Misra R.C."/>
            <person name="Kikuchi S."/>
            <person name="Rejzek M."/>
            <person name="Martin A.C."/>
            <person name="Harkess A."/>
            <person name="Leebens-Mack J."/>
            <person name="Louveau T."/>
            <person name="Stephenson M.J."/>
            <person name="Osbourn A."/>
        </authorList>
    </citation>
    <scope>NUCLEOTIDE SEQUENCE [LARGE SCALE GENOMIC DNA]</scope>
    <source>
        <strain evidence="5">S10</strain>
    </source>
</reference>
<evidence type="ECO:0000256" key="4">
    <source>
        <dbReference type="RuleBase" id="RU363099"/>
    </source>
</evidence>
<protein>
    <recommendedName>
        <fullName evidence="4">Dirigent protein</fullName>
    </recommendedName>
</protein>
<evidence type="ECO:0000256" key="3">
    <source>
        <dbReference type="ARBA" id="ARBA00022525"/>
    </source>
</evidence>
<comment type="similarity">
    <text evidence="1 4">Belongs to the plant dirigent protein family.</text>
</comment>
<proteinExistence type="inferred from homology"/>
<evidence type="ECO:0000313" key="5">
    <source>
        <dbReference type="EMBL" id="KAJ7981281.1"/>
    </source>
</evidence>
<dbReference type="KEGG" id="qsa:O6P43_000562"/>
<dbReference type="Gene3D" id="2.40.480.10">
    <property type="entry name" value="Allene oxide cyclase-like"/>
    <property type="match status" value="1"/>
</dbReference>
<keyword evidence="4" id="KW-0052">Apoplast</keyword>
<dbReference type="GO" id="GO:0048046">
    <property type="term" value="C:apoplast"/>
    <property type="evidence" value="ECO:0007669"/>
    <property type="project" value="UniProtKB-SubCell"/>
</dbReference>
<keyword evidence="4" id="KW-0732">Signal</keyword>
<comment type="caution">
    <text evidence="5">The sequence shown here is derived from an EMBL/GenBank/DDBJ whole genome shotgun (WGS) entry which is preliminary data.</text>
</comment>
<keyword evidence="6" id="KW-1185">Reference proteome</keyword>
<sequence>MAPTSFPTPPKFMYLLLLFILTVLACEATSQKPRQTNLVFYFQDVASGPNATVIPVAGVPGKIWSFNSFGTIFVVDDPITQTPNRNSTQVGRAQGLFVASALDGSNVHVMLSIVFTTIEYSEGPDKNSPLVGRAQSLFLTTSLDGLNSHASVSCAFTNKAYNGSTLLIQGTAKQFTLAELPVVSGTGKFRYARGYAEFDTFLINSSDYVVL</sequence>
<evidence type="ECO:0000313" key="6">
    <source>
        <dbReference type="Proteomes" id="UP001163823"/>
    </source>
</evidence>
<dbReference type="AlphaFoldDB" id="A0AAD7QGW3"/>
<comment type="subunit">
    <text evidence="2 4">Homodimer.</text>
</comment>
<keyword evidence="3 4" id="KW-0964">Secreted</keyword>
<organism evidence="5 6">
    <name type="scientific">Quillaja saponaria</name>
    <name type="common">Soap bark tree</name>
    <dbReference type="NCBI Taxonomy" id="32244"/>
    <lineage>
        <taxon>Eukaryota</taxon>
        <taxon>Viridiplantae</taxon>
        <taxon>Streptophyta</taxon>
        <taxon>Embryophyta</taxon>
        <taxon>Tracheophyta</taxon>
        <taxon>Spermatophyta</taxon>
        <taxon>Magnoliopsida</taxon>
        <taxon>eudicotyledons</taxon>
        <taxon>Gunneridae</taxon>
        <taxon>Pentapetalae</taxon>
        <taxon>rosids</taxon>
        <taxon>fabids</taxon>
        <taxon>Fabales</taxon>
        <taxon>Quillajaceae</taxon>
        <taxon>Quillaja</taxon>
    </lineage>
</organism>
<evidence type="ECO:0000256" key="1">
    <source>
        <dbReference type="ARBA" id="ARBA00010746"/>
    </source>
</evidence>
<gene>
    <name evidence="5" type="ORF">O6P43_000562</name>
</gene>
<dbReference type="GO" id="GO:0009699">
    <property type="term" value="P:phenylpropanoid biosynthetic process"/>
    <property type="evidence" value="ECO:0007669"/>
    <property type="project" value="UniProtKB-ARBA"/>
</dbReference>
<name>A0AAD7QGW3_QUISA</name>
<dbReference type="EMBL" id="JARAOO010000001">
    <property type="protein sequence ID" value="KAJ7981281.1"/>
    <property type="molecule type" value="Genomic_DNA"/>
</dbReference>
<dbReference type="InterPro" id="IPR044859">
    <property type="entry name" value="Allene_oxi_cyc_Dirigent"/>
</dbReference>
<dbReference type="Proteomes" id="UP001163823">
    <property type="component" value="Chromosome 1"/>
</dbReference>
<dbReference type="InterPro" id="IPR004265">
    <property type="entry name" value="Dirigent"/>
</dbReference>